<keyword evidence="3" id="KW-1185">Reference proteome</keyword>
<evidence type="ECO:0000256" key="1">
    <source>
        <dbReference type="SAM" id="MobiDB-lite"/>
    </source>
</evidence>
<accession>A0A419V5E5</accession>
<dbReference type="OrthoDB" id="2083683at2"/>
<dbReference type="EMBL" id="RAPK01000007">
    <property type="protein sequence ID" value="RKD75205.1"/>
    <property type="molecule type" value="Genomic_DNA"/>
</dbReference>
<evidence type="ECO:0000313" key="3">
    <source>
        <dbReference type="Proteomes" id="UP000285120"/>
    </source>
</evidence>
<evidence type="ECO:0000313" key="2">
    <source>
        <dbReference type="EMBL" id="RKD75205.1"/>
    </source>
</evidence>
<dbReference type="AlphaFoldDB" id="A0A419V5E5"/>
<reference evidence="2 3" key="1">
    <citation type="submission" date="2018-09" db="EMBL/GenBank/DDBJ databases">
        <title>Genomic Encyclopedia of Archaeal and Bacterial Type Strains, Phase II (KMG-II): from individual species to whole genera.</title>
        <authorList>
            <person name="Goeker M."/>
        </authorList>
    </citation>
    <scope>NUCLEOTIDE SEQUENCE [LARGE SCALE GENOMIC DNA]</scope>
    <source>
        <strain evidence="2 3">DSM 17008</strain>
    </source>
</reference>
<sequence length="84" mass="10047">MLFTDQLIEEYRENKKSLQQLTNTYNSTDPQDKEDKSKVNSMIESMAFAIEWMEIGDSRSYSEESINRAPISKYSWRRRIWSLT</sequence>
<gene>
    <name evidence="2" type="ORF">ATL39_0903</name>
</gene>
<comment type="caution">
    <text evidence="2">The sequence shown here is derived from an EMBL/GenBank/DDBJ whole genome shotgun (WGS) entry which is preliminary data.</text>
</comment>
<dbReference type="RefSeq" id="WP_120192103.1">
    <property type="nucleotide sequence ID" value="NZ_RAPK01000007.1"/>
</dbReference>
<proteinExistence type="predicted"/>
<name>A0A419V5E5_9BACL</name>
<feature type="compositionally biased region" description="Polar residues" evidence="1">
    <location>
        <begin position="19"/>
        <end position="29"/>
    </location>
</feature>
<dbReference type="Proteomes" id="UP000285120">
    <property type="component" value="Unassembled WGS sequence"/>
</dbReference>
<organism evidence="2 3">
    <name type="scientific">Sinobaca qinghaiensis</name>
    <dbReference type="NCBI Taxonomy" id="342944"/>
    <lineage>
        <taxon>Bacteria</taxon>
        <taxon>Bacillati</taxon>
        <taxon>Bacillota</taxon>
        <taxon>Bacilli</taxon>
        <taxon>Bacillales</taxon>
        <taxon>Sporolactobacillaceae</taxon>
        <taxon>Sinobaca</taxon>
    </lineage>
</organism>
<protein>
    <submittedName>
        <fullName evidence="2">Uncharacterized protein</fullName>
    </submittedName>
</protein>
<feature type="region of interest" description="Disordered" evidence="1">
    <location>
        <begin position="19"/>
        <end position="38"/>
    </location>
</feature>